<evidence type="ECO:0000256" key="1">
    <source>
        <dbReference type="SAM" id="MobiDB-lite"/>
    </source>
</evidence>
<gene>
    <name evidence="2" type="ORF">JCGZ_03246</name>
</gene>
<dbReference type="Proteomes" id="UP000027138">
    <property type="component" value="Unassembled WGS sequence"/>
</dbReference>
<organism evidence="2 3">
    <name type="scientific">Jatropha curcas</name>
    <name type="common">Barbados nut</name>
    <dbReference type="NCBI Taxonomy" id="180498"/>
    <lineage>
        <taxon>Eukaryota</taxon>
        <taxon>Viridiplantae</taxon>
        <taxon>Streptophyta</taxon>
        <taxon>Embryophyta</taxon>
        <taxon>Tracheophyta</taxon>
        <taxon>Spermatophyta</taxon>
        <taxon>Magnoliopsida</taxon>
        <taxon>eudicotyledons</taxon>
        <taxon>Gunneridae</taxon>
        <taxon>Pentapetalae</taxon>
        <taxon>rosids</taxon>
        <taxon>fabids</taxon>
        <taxon>Malpighiales</taxon>
        <taxon>Euphorbiaceae</taxon>
        <taxon>Crotonoideae</taxon>
        <taxon>Jatropheae</taxon>
        <taxon>Jatropha</taxon>
    </lineage>
</organism>
<evidence type="ECO:0000313" key="3">
    <source>
        <dbReference type="Proteomes" id="UP000027138"/>
    </source>
</evidence>
<feature type="compositionally biased region" description="Polar residues" evidence="1">
    <location>
        <begin position="95"/>
        <end position="105"/>
    </location>
</feature>
<evidence type="ECO:0000313" key="2">
    <source>
        <dbReference type="EMBL" id="KDP41116.1"/>
    </source>
</evidence>
<reference evidence="2 3" key="1">
    <citation type="journal article" date="2014" name="PLoS ONE">
        <title>Global Analysis of Gene Expression Profiles in Physic Nut (Jatropha curcas L.) Seedlings Exposed to Salt Stress.</title>
        <authorList>
            <person name="Zhang L."/>
            <person name="Zhang C."/>
            <person name="Wu P."/>
            <person name="Chen Y."/>
            <person name="Li M."/>
            <person name="Jiang H."/>
            <person name="Wu G."/>
        </authorList>
    </citation>
    <scope>NUCLEOTIDE SEQUENCE [LARGE SCALE GENOMIC DNA]</scope>
    <source>
        <strain evidence="3">cv. GZQX0401</strain>
        <tissue evidence="2">Young leaves</tissue>
    </source>
</reference>
<protein>
    <submittedName>
        <fullName evidence="2">Uncharacterized protein</fullName>
    </submittedName>
</protein>
<dbReference type="AlphaFoldDB" id="A0A067KY28"/>
<keyword evidence="3" id="KW-1185">Reference proteome</keyword>
<dbReference type="EMBL" id="KK914321">
    <property type="protein sequence ID" value="KDP41116.1"/>
    <property type="molecule type" value="Genomic_DNA"/>
</dbReference>
<feature type="region of interest" description="Disordered" evidence="1">
    <location>
        <begin position="68"/>
        <end position="117"/>
    </location>
</feature>
<feature type="compositionally biased region" description="Basic residues" evidence="1">
    <location>
        <begin position="68"/>
        <end position="80"/>
    </location>
</feature>
<name>A0A067KY28_JATCU</name>
<proteinExistence type="predicted"/>
<accession>A0A067KY28</accession>
<sequence>MFNKVEKDLVEEHNKELDEAIKHGKAVVAHTQSLNESMEKVNNVNERRLTTLKIKATSYIPTFKKLKRVKHTVGRGRVHERKPPLRPSSKRSENPAETSHAQNLRSFKKPKIESEPQ</sequence>